<name>A0ABY6L4X5_9ARAC</name>
<dbReference type="Pfam" id="PF03184">
    <property type="entry name" value="DDE_1"/>
    <property type="match status" value="1"/>
</dbReference>
<keyword evidence="2" id="KW-0238">DNA-binding</keyword>
<sequence length="158" mass="18145">MEPKKRLPHPRKTEIYPAWGADSSKRQRVGKFSDLEDALFNWFTQKRANNIIITDDLLREKAKKLGEQLDVPENFAYSNAANIYNADETGLFFQLIPDRTLAHKDENYHGVKRMKQRITALLCCNSTGTDKRRLLIIGKSANLDASETLVHTLLHLHI</sequence>
<dbReference type="EMBL" id="CP092873">
    <property type="protein sequence ID" value="UYV74490.1"/>
    <property type="molecule type" value="Genomic_DNA"/>
</dbReference>
<dbReference type="Pfam" id="PF03221">
    <property type="entry name" value="HTH_Tnp_Tc5"/>
    <property type="match status" value="1"/>
</dbReference>
<evidence type="ECO:0000313" key="4">
    <source>
        <dbReference type="EMBL" id="UYV74490.1"/>
    </source>
</evidence>
<dbReference type="InterPro" id="IPR006600">
    <property type="entry name" value="HTH_CenpB_DNA-bd_dom"/>
</dbReference>
<organism evidence="4 5">
    <name type="scientific">Cordylochernes scorpioides</name>
    <dbReference type="NCBI Taxonomy" id="51811"/>
    <lineage>
        <taxon>Eukaryota</taxon>
        <taxon>Metazoa</taxon>
        <taxon>Ecdysozoa</taxon>
        <taxon>Arthropoda</taxon>
        <taxon>Chelicerata</taxon>
        <taxon>Arachnida</taxon>
        <taxon>Pseudoscorpiones</taxon>
        <taxon>Cheliferoidea</taxon>
        <taxon>Chernetidae</taxon>
        <taxon>Cordylochernes</taxon>
    </lineage>
</organism>
<comment type="subcellular location">
    <subcellularLocation>
        <location evidence="1">Nucleus</location>
    </subcellularLocation>
</comment>
<reference evidence="4 5" key="1">
    <citation type="submission" date="2022-01" db="EMBL/GenBank/DDBJ databases">
        <title>A chromosomal length assembly of Cordylochernes scorpioides.</title>
        <authorList>
            <person name="Zeh D."/>
            <person name="Zeh J."/>
        </authorList>
    </citation>
    <scope>NUCLEOTIDE SEQUENCE [LARGE SCALE GENOMIC DNA]</scope>
    <source>
        <strain evidence="4">IN4F17</strain>
        <tissue evidence="4">Whole Body</tissue>
    </source>
</reference>
<evidence type="ECO:0000313" key="5">
    <source>
        <dbReference type="Proteomes" id="UP001235939"/>
    </source>
</evidence>
<dbReference type="PANTHER" id="PTHR19303">
    <property type="entry name" value="TRANSPOSON"/>
    <property type="match status" value="1"/>
</dbReference>
<evidence type="ECO:0000259" key="3">
    <source>
        <dbReference type="PROSITE" id="PS51253"/>
    </source>
</evidence>
<dbReference type="InterPro" id="IPR004875">
    <property type="entry name" value="DDE_SF_endonuclease_dom"/>
</dbReference>
<proteinExistence type="predicted"/>
<dbReference type="PROSITE" id="PS51253">
    <property type="entry name" value="HTH_CENPB"/>
    <property type="match status" value="1"/>
</dbReference>
<protein>
    <submittedName>
        <fullName evidence="4">TIGD6</fullName>
    </submittedName>
</protein>
<dbReference type="SUPFAM" id="SSF46689">
    <property type="entry name" value="Homeodomain-like"/>
    <property type="match status" value="1"/>
</dbReference>
<dbReference type="InterPro" id="IPR009057">
    <property type="entry name" value="Homeodomain-like_sf"/>
</dbReference>
<feature type="domain" description="HTH CENPB-type" evidence="3">
    <location>
        <begin position="23"/>
        <end position="95"/>
    </location>
</feature>
<dbReference type="PANTHER" id="PTHR19303:SF73">
    <property type="entry name" value="PROTEIN PDC2"/>
    <property type="match status" value="1"/>
</dbReference>
<dbReference type="InterPro" id="IPR050863">
    <property type="entry name" value="CenT-Element_Derived"/>
</dbReference>
<evidence type="ECO:0000256" key="2">
    <source>
        <dbReference type="ARBA" id="ARBA00023125"/>
    </source>
</evidence>
<dbReference type="Gene3D" id="1.10.10.60">
    <property type="entry name" value="Homeodomain-like"/>
    <property type="match status" value="1"/>
</dbReference>
<dbReference type="Proteomes" id="UP001235939">
    <property type="component" value="Chromosome 11"/>
</dbReference>
<keyword evidence="5" id="KW-1185">Reference proteome</keyword>
<evidence type="ECO:0000256" key="1">
    <source>
        <dbReference type="ARBA" id="ARBA00004123"/>
    </source>
</evidence>
<accession>A0ABY6L4X5</accession>
<gene>
    <name evidence="4" type="ORF">LAZ67_11003675</name>
</gene>